<sequence length="159" mass="17729">MDNIFQNQNIFLNAVEPPMGIDAPTGGVDYFGTPIYEHNLQTYGRSGEYEEYLIQKERMGMPMTQAELMTAKNYADSHYNRDYLLEKQYDILGGNGYDQNGNYIAPYNDNTIIKPTVGTGAGNGVNIAGLNIKLDAKTILFIVGGLVIAFVVYKKLKKK</sequence>
<gene>
    <name evidence="2" type="ORF">MM415B00433_0026</name>
</gene>
<name>A0A6M3J6L9_9ZZZZ</name>
<keyword evidence="1" id="KW-0472">Membrane</keyword>
<keyword evidence="1" id="KW-0812">Transmembrane</keyword>
<protein>
    <submittedName>
        <fullName evidence="2">Uncharacterized protein</fullName>
    </submittedName>
</protein>
<organism evidence="2">
    <name type="scientific">viral metagenome</name>
    <dbReference type="NCBI Taxonomy" id="1070528"/>
    <lineage>
        <taxon>unclassified sequences</taxon>
        <taxon>metagenomes</taxon>
        <taxon>organismal metagenomes</taxon>
    </lineage>
</organism>
<evidence type="ECO:0000256" key="1">
    <source>
        <dbReference type="SAM" id="Phobius"/>
    </source>
</evidence>
<reference evidence="2" key="1">
    <citation type="submission" date="2020-03" db="EMBL/GenBank/DDBJ databases">
        <title>The deep terrestrial virosphere.</title>
        <authorList>
            <person name="Holmfeldt K."/>
            <person name="Nilsson E."/>
            <person name="Simone D."/>
            <person name="Lopez-Fernandez M."/>
            <person name="Wu X."/>
            <person name="de Brujin I."/>
            <person name="Lundin D."/>
            <person name="Andersson A."/>
            <person name="Bertilsson S."/>
            <person name="Dopson M."/>
        </authorList>
    </citation>
    <scope>NUCLEOTIDE SEQUENCE</scope>
    <source>
        <strain evidence="2">MM415B00433</strain>
    </source>
</reference>
<proteinExistence type="predicted"/>
<keyword evidence="1" id="KW-1133">Transmembrane helix</keyword>
<feature type="transmembrane region" description="Helical" evidence="1">
    <location>
        <begin position="136"/>
        <end position="153"/>
    </location>
</feature>
<evidence type="ECO:0000313" key="2">
    <source>
        <dbReference type="EMBL" id="QJA65118.1"/>
    </source>
</evidence>
<accession>A0A6M3J6L9</accession>
<dbReference type="EMBL" id="MT141532">
    <property type="protein sequence ID" value="QJA65118.1"/>
    <property type="molecule type" value="Genomic_DNA"/>
</dbReference>
<dbReference type="AlphaFoldDB" id="A0A6M3J6L9"/>